<dbReference type="PANTHER" id="PTHR30349">
    <property type="entry name" value="PHAGE INTEGRASE-RELATED"/>
    <property type="match status" value="1"/>
</dbReference>
<reference evidence="4 5" key="1">
    <citation type="submission" date="2024-02" db="EMBL/GenBank/DDBJ databases">
        <title>Draft genome sequence of Collimonas sp. strain H4R21, an effective mineral-weathering bacterial strain isolated from the beech rhizosphere.</title>
        <authorList>
            <person name="Morin E."/>
            <person name="Uroz S."/>
            <person name="Leveau J.H.J."/>
            <person name="Kumar R."/>
            <person name="Rey M.W."/>
            <person name="Pham J."/>
        </authorList>
    </citation>
    <scope>NUCLEOTIDE SEQUENCE [LARGE SCALE GENOMIC DNA]</scope>
    <source>
        <strain evidence="4 5">H4R21</strain>
    </source>
</reference>
<dbReference type="CDD" id="cd00397">
    <property type="entry name" value="DNA_BRE_C"/>
    <property type="match status" value="1"/>
</dbReference>
<evidence type="ECO:0000259" key="3">
    <source>
        <dbReference type="PROSITE" id="PS51898"/>
    </source>
</evidence>
<dbReference type="SUPFAM" id="SSF56349">
    <property type="entry name" value="DNA breaking-rejoining enzymes"/>
    <property type="match status" value="1"/>
</dbReference>
<dbReference type="Gene3D" id="1.10.443.10">
    <property type="entry name" value="Intergrase catalytic core"/>
    <property type="match status" value="1"/>
</dbReference>
<dbReference type="RefSeq" id="WP_342829501.1">
    <property type="nucleotide sequence ID" value="NZ_JBANDC010000007.1"/>
</dbReference>
<dbReference type="PANTHER" id="PTHR30349:SF82">
    <property type="entry name" value="INTEGRASE_RECOMBINASE YOEC-RELATED"/>
    <property type="match status" value="1"/>
</dbReference>
<protein>
    <submittedName>
        <fullName evidence="4">Site-specific integrase</fullName>
    </submittedName>
</protein>
<dbReference type="Proteomes" id="UP001495910">
    <property type="component" value="Unassembled WGS sequence"/>
</dbReference>
<keyword evidence="5" id="KW-1185">Reference proteome</keyword>
<dbReference type="EMBL" id="JBANDC010000007">
    <property type="protein sequence ID" value="MEM4988009.1"/>
    <property type="molecule type" value="Genomic_DNA"/>
</dbReference>
<dbReference type="InterPro" id="IPR050090">
    <property type="entry name" value="Tyrosine_recombinase_XerCD"/>
</dbReference>
<dbReference type="PROSITE" id="PS51898">
    <property type="entry name" value="TYR_RECOMBINASE"/>
    <property type="match status" value="1"/>
</dbReference>
<proteinExistence type="predicted"/>
<feature type="domain" description="Tyr recombinase" evidence="3">
    <location>
        <begin position="173"/>
        <end position="405"/>
    </location>
</feature>
<dbReference type="InterPro" id="IPR002104">
    <property type="entry name" value="Integrase_catalytic"/>
</dbReference>
<gene>
    <name evidence="4" type="ORF">V8G57_11485</name>
</gene>
<dbReference type="Pfam" id="PF00589">
    <property type="entry name" value="Phage_integrase"/>
    <property type="match status" value="1"/>
</dbReference>
<sequence>MKIFPCRLSDGRRLPVLFRLIPSQPVLVPFLFVVLKRQYRAFNTIRNDLVAIKAFYEFHSLQNIDVDETLINGQLSLLMKNLEQFIAWLSIEKKAKNIVGRIGNKKLGHHYGIDPITRDGYLRSLKLFFTWCAQRYINTDAPKTDLENSFSSSLSSIASRFDSHLVTPVTRQVNFRSLCDIEIAAIRELSHPSCALNPFRKQNRLRNWLIIETFIETGIRIGELLILTTSSVNKGKNHYYVSVINRPDAGEDTRAKAPSLKTNKSQRTIGISESLYDRIQQYVIHERRPRRNNLPMKLKHGYLWVSERGKPLALNSVASMFSRIVTAIQSKNPDLLKSASPHSFRHTFAERFLEYLIEVKDFDMERAKDELRTICGWSDASSMPQYYARRYIHNMANLHNKDRVETAWKRLSEALPSFN</sequence>
<evidence type="ECO:0000256" key="2">
    <source>
        <dbReference type="ARBA" id="ARBA00023172"/>
    </source>
</evidence>
<evidence type="ECO:0000313" key="5">
    <source>
        <dbReference type="Proteomes" id="UP001495910"/>
    </source>
</evidence>
<evidence type="ECO:0000256" key="1">
    <source>
        <dbReference type="ARBA" id="ARBA00022908"/>
    </source>
</evidence>
<evidence type="ECO:0000313" key="4">
    <source>
        <dbReference type="EMBL" id="MEM4988009.1"/>
    </source>
</evidence>
<dbReference type="InterPro" id="IPR011010">
    <property type="entry name" value="DNA_brk_join_enz"/>
</dbReference>
<keyword evidence="1" id="KW-0229">DNA integration</keyword>
<organism evidence="4 5">
    <name type="scientific">Collimonas rhizosphaerae</name>
    <dbReference type="NCBI Taxonomy" id="3126357"/>
    <lineage>
        <taxon>Bacteria</taxon>
        <taxon>Pseudomonadati</taxon>
        <taxon>Pseudomonadota</taxon>
        <taxon>Betaproteobacteria</taxon>
        <taxon>Burkholderiales</taxon>
        <taxon>Oxalobacteraceae</taxon>
        <taxon>Collimonas</taxon>
    </lineage>
</organism>
<comment type="caution">
    <text evidence="4">The sequence shown here is derived from an EMBL/GenBank/DDBJ whole genome shotgun (WGS) entry which is preliminary data.</text>
</comment>
<accession>A0ABU9PVH2</accession>
<name>A0ABU9PVH2_9BURK</name>
<dbReference type="InterPro" id="IPR013762">
    <property type="entry name" value="Integrase-like_cat_sf"/>
</dbReference>
<keyword evidence="2" id="KW-0233">DNA recombination</keyword>